<gene>
    <name evidence="2" type="ORF">QBC38DRAFT_429576</name>
</gene>
<evidence type="ECO:0000313" key="3">
    <source>
        <dbReference type="Proteomes" id="UP001301958"/>
    </source>
</evidence>
<keyword evidence="1" id="KW-0472">Membrane</keyword>
<feature type="transmembrane region" description="Helical" evidence="1">
    <location>
        <begin position="339"/>
        <end position="359"/>
    </location>
</feature>
<evidence type="ECO:0000256" key="1">
    <source>
        <dbReference type="SAM" id="Phobius"/>
    </source>
</evidence>
<feature type="transmembrane region" description="Helical" evidence="1">
    <location>
        <begin position="97"/>
        <end position="114"/>
    </location>
</feature>
<feature type="transmembrane region" description="Helical" evidence="1">
    <location>
        <begin position="236"/>
        <end position="256"/>
    </location>
</feature>
<feature type="transmembrane region" description="Helical" evidence="1">
    <location>
        <begin position="53"/>
        <end position="76"/>
    </location>
</feature>
<accession>A0AAN6YMA0</accession>
<feature type="transmembrane region" description="Helical" evidence="1">
    <location>
        <begin position="166"/>
        <end position="184"/>
    </location>
</feature>
<protein>
    <submittedName>
        <fullName evidence="2">Uncharacterized protein</fullName>
    </submittedName>
</protein>
<dbReference type="Proteomes" id="UP001301958">
    <property type="component" value="Unassembled WGS sequence"/>
</dbReference>
<comment type="caution">
    <text evidence="2">The sequence shown here is derived from an EMBL/GenBank/DDBJ whole genome shotgun (WGS) entry which is preliminary data.</text>
</comment>
<keyword evidence="1" id="KW-0812">Transmembrane</keyword>
<sequence length="380" mass="42381">MSHCADLGAFGDFGDYTSRLRNATSFEEELLLQCQVPICSALWGLGIPDLSGIGVTVGYLTSTFLGPFLSFLVLAIPSSRPHLQKIFSEGLEIFFDSAVYFAFAIQVATITTLVPKDFQAQKTAFGDYEVRIAGLVSVICLLPLLCPVGLLPFLNTEKKDAKARASHRLTLFTITVILSFYPFLSQSIHAFAKTQIGEGNGEGGVTYITDQEWAKLTNLCFKGSSTNALNNNEHNIIRAFQLLASLSILLFTLGALTPPGLRRLDENYGKSAVREIVSQKLEKITEIVTEDIVWLRYILVIIPILLVVPLFWGFWKLRVLQAGLSQGVAQYYEGDEWGFGQVMAITIFLPVIAEMYFVWRRGPQEQFLGDEKREEVERKN</sequence>
<feature type="transmembrane region" description="Helical" evidence="1">
    <location>
        <begin position="293"/>
        <end position="315"/>
    </location>
</feature>
<organism evidence="2 3">
    <name type="scientific">Podospora fimiseda</name>
    <dbReference type="NCBI Taxonomy" id="252190"/>
    <lineage>
        <taxon>Eukaryota</taxon>
        <taxon>Fungi</taxon>
        <taxon>Dikarya</taxon>
        <taxon>Ascomycota</taxon>
        <taxon>Pezizomycotina</taxon>
        <taxon>Sordariomycetes</taxon>
        <taxon>Sordariomycetidae</taxon>
        <taxon>Sordariales</taxon>
        <taxon>Podosporaceae</taxon>
        <taxon>Podospora</taxon>
    </lineage>
</organism>
<dbReference type="EMBL" id="MU865580">
    <property type="protein sequence ID" value="KAK4221145.1"/>
    <property type="molecule type" value="Genomic_DNA"/>
</dbReference>
<keyword evidence="3" id="KW-1185">Reference proteome</keyword>
<feature type="transmembrane region" description="Helical" evidence="1">
    <location>
        <begin position="134"/>
        <end position="154"/>
    </location>
</feature>
<reference evidence="2" key="2">
    <citation type="submission" date="2023-05" db="EMBL/GenBank/DDBJ databases">
        <authorList>
            <consortium name="Lawrence Berkeley National Laboratory"/>
            <person name="Steindorff A."/>
            <person name="Hensen N."/>
            <person name="Bonometti L."/>
            <person name="Westerberg I."/>
            <person name="Brannstrom I.O."/>
            <person name="Guillou S."/>
            <person name="Cros-Aarteil S."/>
            <person name="Calhoun S."/>
            <person name="Haridas S."/>
            <person name="Kuo A."/>
            <person name="Mondo S."/>
            <person name="Pangilinan J."/>
            <person name="Riley R."/>
            <person name="Labutti K."/>
            <person name="Andreopoulos B."/>
            <person name="Lipzen A."/>
            <person name="Chen C."/>
            <person name="Yanf M."/>
            <person name="Daum C."/>
            <person name="Ng V."/>
            <person name="Clum A."/>
            <person name="Ohm R."/>
            <person name="Martin F."/>
            <person name="Silar P."/>
            <person name="Natvig D."/>
            <person name="Lalanne C."/>
            <person name="Gautier V."/>
            <person name="Ament-Velasquez S.L."/>
            <person name="Kruys A."/>
            <person name="Hutchinson M.I."/>
            <person name="Powell A.J."/>
            <person name="Barry K."/>
            <person name="Miller A.N."/>
            <person name="Grigoriev I.V."/>
            <person name="Debuchy R."/>
            <person name="Gladieux P."/>
            <person name="Thoren M.H."/>
            <person name="Johannesson H."/>
        </authorList>
    </citation>
    <scope>NUCLEOTIDE SEQUENCE</scope>
    <source>
        <strain evidence="2">CBS 990.96</strain>
    </source>
</reference>
<reference evidence="2" key="1">
    <citation type="journal article" date="2023" name="Mol. Phylogenet. Evol.">
        <title>Genome-scale phylogeny and comparative genomics of the fungal order Sordariales.</title>
        <authorList>
            <person name="Hensen N."/>
            <person name="Bonometti L."/>
            <person name="Westerberg I."/>
            <person name="Brannstrom I.O."/>
            <person name="Guillou S."/>
            <person name="Cros-Aarteil S."/>
            <person name="Calhoun S."/>
            <person name="Haridas S."/>
            <person name="Kuo A."/>
            <person name="Mondo S."/>
            <person name="Pangilinan J."/>
            <person name="Riley R."/>
            <person name="LaButti K."/>
            <person name="Andreopoulos B."/>
            <person name="Lipzen A."/>
            <person name="Chen C."/>
            <person name="Yan M."/>
            <person name="Daum C."/>
            <person name="Ng V."/>
            <person name="Clum A."/>
            <person name="Steindorff A."/>
            <person name="Ohm R.A."/>
            <person name="Martin F."/>
            <person name="Silar P."/>
            <person name="Natvig D.O."/>
            <person name="Lalanne C."/>
            <person name="Gautier V."/>
            <person name="Ament-Velasquez S.L."/>
            <person name="Kruys A."/>
            <person name="Hutchinson M.I."/>
            <person name="Powell A.J."/>
            <person name="Barry K."/>
            <person name="Miller A.N."/>
            <person name="Grigoriev I.V."/>
            <person name="Debuchy R."/>
            <person name="Gladieux P."/>
            <person name="Hiltunen Thoren M."/>
            <person name="Johannesson H."/>
        </authorList>
    </citation>
    <scope>NUCLEOTIDE SEQUENCE</scope>
    <source>
        <strain evidence="2">CBS 990.96</strain>
    </source>
</reference>
<keyword evidence="1" id="KW-1133">Transmembrane helix</keyword>
<evidence type="ECO:0000313" key="2">
    <source>
        <dbReference type="EMBL" id="KAK4221145.1"/>
    </source>
</evidence>
<dbReference type="AlphaFoldDB" id="A0AAN6YMA0"/>
<proteinExistence type="predicted"/>
<name>A0AAN6YMA0_9PEZI</name>